<evidence type="ECO:0000259" key="10">
    <source>
        <dbReference type="PROSITE" id="PS52019"/>
    </source>
</evidence>
<dbReference type="SUPFAM" id="SSF50129">
    <property type="entry name" value="GroES-like"/>
    <property type="match status" value="1"/>
</dbReference>
<dbReference type="Gene3D" id="3.10.129.110">
    <property type="entry name" value="Polyketide synthase dehydratase"/>
    <property type="match status" value="1"/>
</dbReference>
<keyword evidence="1" id="KW-0596">Phosphopantetheine</keyword>
<dbReference type="SMART" id="SM00825">
    <property type="entry name" value="PKS_KS"/>
    <property type="match status" value="1"/>
</dbReference>
<dbReference type="PROSITE" id="PS00606">
    <property type="entry name" value="KS3_1"/>
    <property type="match status" value="1"/>
</dbReference>
<keyword evidence="4" id="KW-0521">NADP</keyword>
<dbReference type="SUPFAM" id="SSF53335">
    <property type="entry name" value="S-adenosyl-L-methionine-dependent methyltransferases"/>
    <property type="match status" value="1"/>
</dbReference>
<evidence type="ECO:0000313" key="12">
    <source>
        <dbReference type="Proteomes" id="UP000237447"/>
    </source>
</evidence>
<dbReference type="InterPro" id="IPR002364">
    <property type="entry name" value="Quin_OxRdtase/zeta-crystal_CS"/>
</dbReference>
<feature type="domain" description="Carrier" evidence="8">
    <location>
        <begin position="2375"/>
        <end position="2449"/>
    </location>
</feature>
<evidence type="ECO:0000256" key="6">
    <source>
        <dbReference type="ARBA" id="ARBA00023315"/>
    </source>
</evidence>
<dbReference type="InterPro" id="IPR036736">
    <property type="entry name" value="ACP-like_sf"/>
</dbReference>
<organism evidence="11 12">
    <name type="scientific">Agrobacterium rosae</name>
    <dbReference type="NCBI Taxonomy" id="1972867"/>
    <lineage>
        <taxon>Bacteria</taxon>
        <taxon>Pseudomonadati</taxon>
        <taxon>Pseudomonadota</taxon>
        <taxon>Alphaproteobacteria</taxon>
        <taxon>Hyphomicrobiales</taxon>
        <taxon>Rhizobiaceae</taxon>
        <taxon>Rhizobium/Agrobacterium group</taxon>
        <taxon>Agrobacterium</taxon>
    </lineage>
</organism>
<name>A0AAE5VM87_9HYPH</name>
<dbReference type="PROSITE" id="PS52004">
    <property type="entry name" value="KS3_2"/>
    <property type="match status" value="1"/>
</dbReference>
<dbReference type="PROSITE" id="PS50075">
    <property type="entry name" value="CARRIER"/>
    <property type="match status" value="1"/>
</dbReference>
<dbReference type="InterPro" id="IPR001227">
    <property type="entry name" value="Ac_transferase_dom_sf"/>
</dbReference>
<geneLocation type="plasmid" evidence="11">
    <name>pTi</name>
</geneLocation>
<dbReference type="InterPro" id="IPR057326">
    <property type="entry name" value="KR_dom"/>
</dbReference>
<dbReference type="InterPro" id="IPR049551">
    <property type="entry name" value="PKS_DH_C"/>
</dbReference>
<feature type="region of interest" description="C-terminal hotdog fold" evidence="7">
    <location>
        <begin position="1023"/>
        <end position="1170"/>
    </location>
</feature>
<dbReference type="InterPro" id="IPR014031">
    <property type="entry name" value="Ketoacyl_synth_C"/>
</dbReference>
<dbReference type="Pfam" id="PF00109">
    <property type="entry name" value="ketoacyl-synt"/>
    <property type="match status" value="1"/>
</dbReference>
<dbReference type="FunFam" id="3.40.50.720:FF:000209">
    <property type="entry name" value="Polyketide synthase Pks12"/>
    <property type="match status" value="1"/>
</dbReference>
<dbReference type="SUPFAM" id="SSF51735">
    <property type="entry name" value="NAD(P)-binding Rossmann-fold domains"/>
    <property type="match status" value="2"/>
</dbReference>
<keyword evidence="3" id="KW-0808">Transferase</keyword>
<dbReference type="SMART" id="SM00826">
    <property type="entry name" value="PKS_DH"/>
    <property type="match status" value="1"/>
</dbReference>
<dbReference type="CDD" id="cd00833">
    <property type="entry name" value="PKS"/>
    <property type="match status" value="1"/>
</dbReference>
<dbReference type="Gene3D" id="3.40.50.720">
    <property type="entry name" value="NAD(P)-binding Rossmann-like Domain"/>
    <property type="match status" value="3"/>
</dbReference>
<dbReference type="GO" id="GO:0016491">
    <property type="term" value="F:oxidoreductase activity"/>
    <property type="evidence" value="ECO:0007669"/>
    <property type="project" value="InterPro"/>
</dbReference>
<dbReference type="InterPro" id="IPR020807">
    <property type="entry name" value="PKS_DH"/>
</dbReference>
<dbReference type="InterPro" id="IPR011032">
    <property type="entry name" value="GroES-like_sf"/>
</dbReference>
<dbReference type="InterPro" id="IPR018201">
    <property type="entry name" value="Ketoacyl_synth_AS"/>
</dbReference>
<dbReference type="Pfam" id="PF21089">
    <property type="entry name" value="PKS_DH_N"/>
    <property type="match status" value="1"/>
</dbReference>
<dbReference type="InterPro" id="IPR020843">
    <property type="entry name" value="ER"/>
</dbReference>
<sequence>MTYEILGRSCMVPSAGDADQLFELLRQGICAVSTIPDERWSKARFWHPARGMPGKAYTFAAGILAGVYDFDPAVFGISAREASYMDPQQRILLQAVWRALEDASISQAELQRERVGVYIGASSLDNGNLQIEDPASGGPHFMTGNTLSIISNRISHSLGLNGPSMTIDTACSSSLVALHQAERALRDDEIDTAIVGGVNLLLHPFSFIGFSQARMLSPEGLCRAYSDNGEGYVRAEGAGAVVLRRTDRALRDGSRSRATLVASGMNSAGRTNGISLPSREAQAQLLRSVYSDNGIDPGQLAFIEGHGTGTKVGDPAELWAIGSVLGQVRSQPLLIGSIKSNIGHAEPASGILGLIKAVLSLENDYLPASLHAELLNQNIDFNDLNVEVNRAGRALERGAERRMVGVNSFGFGGTNVHVVISDPPSVAEASVADEAGTFILSAHTQSALHTLLEEYDARFAASSTAQKANIISATRNRSLLKHRFVTAGNSAEDISSAVSSYFDKGHDTDFQVGEVPGKAVKTAFVYAGNGSQWAGMGIDAYRESGEFKTRFDHISQLFSARAGIDIAALLFADDLDQQLRDTRIAQPLLFAVQAALTDCLVSYGVKPDIVFGHSVGEVAAAYAAGILSAEDATTIVSIRSKHQHALAGMGTMAAVVMSEPSAVAFAQRHGLDNIKVAATNAHNSVTISGPVDEIRGFKAAAQATRNSVHILDINYPFHHPVIDGERAAFLEEVPLLTPQSGHVTFISTVTGAEIDGEELDANYWWRNVREPIAFETAVNVALEAGCNLFLEISPRPILSTYVAETAKKRSASAVVLPTLARPGLANGVDPVKRSALRGISHGAKVADTSGRSRGMSGIDLPPLPFENATYRPNMTSDAINVFGRDGADGPYTLLGWRTDPNASVWKNHIDALLFPDLAGHVVDGKSIMPGSAFIEIAVQAARAYYGTPEVEITNLEIFRPLELRDNRMAELSTRISPETGVIEIASREYMSDDGWTIHVTARSRRSVGLSRKTELNVVPLGKPQAISAVQAYETARSFGLDYAPCFQLLERAEVFGDRHIVVNLRRAASPVHPYLSYGMDPVSTDAAFHGLVALFGTLTGEIDGAPYIPVRFGAVRTASSGQPIVSAVIQIQRFSANSLKARIELLAEDGTLVAALDDCRFRRTWLRQHSTLDTVAFHYEAVARQQILSHTPSQAVAALPASLFAKATKAQADEATLLLDAAVQRACHDIALLIAGKDQTVFLSSLPGDTEFQCFLSSGLYTLEDAGIAQFVDTGWTIQPDSGLPPLSDLLNEIYRLFPERVAETVLINNAYRETLKRLAKGSHSEPDQSSSFLSDATLDHVRHHTALGRRREQLVIDAVNAALMDVFPGDGVTIVEAGAVSMAFSNRLADVCASKGARLVIVEPSDHLRRTLEIGFERNPSVDCLAPDDVSQLDRADVVVSASGSLYGHFRQHSGLKDVLRAAASSAGRVAIAETSSSALSDFVFGLTENWFSVSTTAEFPTGLFASTTQWEDLLKECGFGTPAVEQSDFAEGGLLLVQAATFTKATTGHVGASSFASVFEVTQKEGDNPVLSGDFSKTLLCPPDEARAAFDQVFAERLSYPLAVIFALSAGSAHSVGLQDAILTLSAFAEAARDHLRAHGSARVRLVVIATGGSPAASNLADPNSSGLWTFARVLQNEYEELDIFLLDAALSQVQTSNAVMSLLAYSGPEREWVCSARTGLLSVVRAVPSYVSDAARKTTTFEAATIQQQTSGRVDSIVWTQDKVPVPGADEIVVKVAATGLNFRDVMWSMGLLPEEALEDGFAGATIGMEMAGTVVAVGLAVTDLSIGDNVMGIGPKAFSTHMVVARDGVTKVPHGIDLAAAATVPVAFLTAYYAMVELGRIREGETILIHGAAGGVGLAALQIAKLKGAKVIATAGTVEKRRFLTLLGADHVFDSRSLAFVGNVLRVTDGEGVELVLNSLFAEAMERSFELVKPFGRFLELGKRDYYSDRKLALRPFRRNISYFGIDADQLLVKAPDLTRRIFADIGTLFSERKLTPLPYRAFNYDETSAAFRLMQNAGHIGKIVVRPPIRGQDQVQVFSHEALKLSSGVYLVVGGIGGFGLETAKWLVSRGATHIALSTRGGVADSETLDAIAAWKASGIKATVHACDVTVEASLESLLTELRSYGPVKGVVHAAMVLNDGLISNLDREKNRAVIDVKALGASNLDRLTRSDKLELFLLFSSATTMIGNPGQGNYVAANGYLEGLARERRGAGLPGLAIGFGAIGDTGFLARNSNVSDILSRRLGKTALKARGALGFVERVIVNDTGAVDQAAVMIAELDWSSAAALPITSQPLFSAIPRNAVGGSPGVDGEQIDLAALVAGKSNDEAHAILHGFLAGEIAAILKVAEDSVKADKVLKDIGLDSLMAMELGVGFQQKTGIDIPLSGMGDGATVGDIVQKLYEKVTANDNSDDTDDAVNGTSLVEQLTDKHTATVSERKIGHNG</sequence>
<dbReference type="InterPro" id="IPR049900">
    <property type="entry name" value="PKS_mFAS_DH"/>
</dbReference>
<dbReference type="InterPro" id="IPR014043">
    <property type="entry name" value="Acyl_transferase_dom"/>
</dbReference>
<dbReference type="RefSeq" id="WP_103660370.1">
    <property type="nucleotide sequence ID" value="NZ_NXEJ01000013.1"/>
</dbReference>
<dbReference type="EMBL" id="NXEJ01000013">
    <property type="protein sequence ID" value="POO48724.1"/>
    <property type="molecule type" value="Genomic_DNA"/>
</dbReference>
<dbReference type="Pfam" id="PF14765">
    <property type="entry name" value="PS-DH"/>
    <property type="match status" value="1"/>
</dbReference>
<reference evidence="11 12" key="1">
    <citation type="journal article" date="2018" name="Syst. Appl. Microbiol.">
        <title>Agrobacterium rosae sp. nov., isolated from galls on different agricultural crops.</title>
        <authorList>
            <person name="Kuzmanovic N."/>
            <person name="Pulawska J."/>
            <person name="Smalla K."/>
            <person name="Nesme X."/>
        </authorList>
    </citation>
    <scope>NUCLEOTIDE SEQUENCE [LARGE SCALE GENOMIC DNA]</scope>
    <source>
        <strain evidence="11 12">NCPPB 1650</strain>
    </source>
</reference>
<dbReference type="PROSITE" id="PS52019">
    <property type="entry name" value="PKS_MFAS_DH"/>
    <property type="match status" value="1"/>
</dbReference>
<keyword evidence="11" id="KW-0614">Plasmid</keyword>
<dbReference type="SUPFAM" id="SSF52151">
    <property type="entry name" value="FabD/lysophospholipase-like"/>
    <property type="match status" value="1"/>
</dbReference>
<evidence type="ECO:0000256" key="7">
    <source>
        <dbReference type="PROSITE-ProRule" id="PRU01363"/>
    </source>
</evidence>
<protein>
    <submittedName>
        <fullName evidence="11">Beta-ketoacyl synthase</fullName>
    </submittedName>
</protein>
<feature type="domain" description="Ketosynthase family 3 (KS3)" evidence="9">
    <location>
        <begin position="1"/>
        <end position="422"/>
    </location>
</feature>
<dbReference type="Pfam" id="PF13602">
    <property type="entry name" value="ADH_zinc_N_2"/>
    <property type="match status" value="1"/>
</dbReference>
<dbReference type="Proteomes" id="UP000237447">
    <property type="component" value="Unassembled WGS sequence"/>
</dbReference>
<dbReference type="InterPro" id="IPR013968">
    <property type="entry name" value="PKS_KR"/>
</dbReference>
<dbReference type="Pfam" id="PF02801">
    <property type="entry name" value="Ketoacyl-synt_C"/>
    <property type="match status" value="1"/>
</dbReference>
<keyword evidence="5" id="KW-0511">Multifunctional enzyme</keyword>
<dbReference type="CDD" id="cd05195">
    <property type="entry name" value="enoyl_red"/>
    <property type="match status" value="1"/>
</dbReference>
<dbReference type="SUPFAM" id="SSF47336">
    <property type="entry name" value="ACP-like"/>
    <property type="match status" value="1"/>
</dbReference>
<evidence type="ECO:0000256" key="5">
    <source>
        <dbReference type="ARBA" id="ARBA00023268"/>
    </source>
</evidence>
<dbReference type="InterPro" id="IPR020806">
    <property type="entry name" value="PKS_PP-bd"/>
</dbReference>
<dbReference type="GO" id="GO:0006633">
    <property type="term" value="P:fatty acid biosynthetic process"/>
    <property type="evidence" value="ECO:0007669"/>
    <property type="project" value="InterPro"/>
</dbReference>
<dbReference type="Pfam" id="PF08659">
    <property type="entry name" value="KR"/>
    <property type="match status" value="1"/>
</dbReference>
<dbReference type="InterPro" id="IPR006162">
    <property type="entry name" value="Ppantetheine_attach_site"/>
</dbReference>
<dbReference type="InterPro" id="IPR050091">
    <property type="entry name" value="PKS_NRPS_Biosynth_Enz"/>
</dbReference>
<dbReference type="GO" id="GO:0004312">
    <property type="term" value="F:fatty acid synthase activity"/>
    <property type="evidence" value="ECO:0007669"/>
    <property type="project" value="TreeGrafter"/>
</dbReference>
<dbReference type="SMART" id="SM00829">
    <property type="entry name" value="PKS_ER"/>
    <property type="match status" value="1"/>
</dbReference>
<dbReference type="InterPro" id="IPR009081">
    <property type="entry name" value="PP-bd_ACP"/>
</dbReference>
<evidence type="ECO:0000256" key="3">
    <source>
        <dbReference type="ARBA" id="ARBA00022679"/>
    </source>
</evidence>
<dbReference type="Pfam" id="PF16197">
    <property type="entry name" value="KAsynt_C_assoc"/>
    <property type="match status" value="1"/>
</dbReference>
<dbReference type="SMART" id="SM00823">
    <property type="entry name" value="PKS_PP"/>
    <property type="match status" value="1"/>
</dbReference>
<dbReference type="InterPro" id="IPR029063">
    <property type="entry name" value="SAM-dependent_MTases_sf"/>
</dbReference>
<evidence type="ECO:0000259" key="8">
    <source>
        <dbReference type="PROSITE" id="PS50075"/>
    </source>
</evidence>
<dbReference type="SUPFAM" id="SSF53901">
    <property type="entry name" value="Thiolase-like"/>
    <property type="match status" value="1"/>
</dbReference>
<evidence type="ECO:0000313" key="11">
    <source>
        <dbReference type="EMBL" id="POO48724.1"/>
    </source>
</evidence>
<dbReference type="InterPro" id="IPR020841">
    <property type="entry name" value="PKS_Beta-ketoAc_synthase_dom"/>
</dbReference>
<dbReference type="InterPro" id="IPR032821">
    <property type="entry name" value="PKS_assoc"/>
</dbReference>
<dbReference type="GO" id="GO:0031177">
    <property type="term" value="F:phosphopantetheine binding"/>
    <property type="evidence" value="ECO:0007669"/>
    <property type="project" value="InterPro"/>
</dbReference>
<evidence type="ECO:0000256" key="1">
    <source>
        <dbReference type="ARBA" id="ARBA00022450"/>
    </source>
</evidence>
<comment type="caution">
    <text evidence="11">The sequence shown here is derived from an EMBL/GenBank/DDBJ whole genome shotgun (WGS) entry which is preliminary data.</text>
</comment>
<dbReference type="PANTHER" id="PTHR43775">
    <property type="entry name" value="FATTY ACID SYNTHASE"/>
    <property type="match status" value="1"/>
</dbReference>
<dbReference type="GO" id="GO:0004315">
    <property type="term" value="F:3-oxoacyl-[acyl-carrier-protein] synthase activity"/>
    <property type="evidence" value="ECO:0007669"/>
    <property type="project" value="InterPro"/>
</dbReference>
<dbReference type="InterPro" id="IPR036291">
    <property type="entry name" value="NAD(P)-bd_dom_sf"/>
</dbReference>
<dbReference type="InterPro" id="IPR049552">
    <property type="entry name" value="PKS_DH_N"/>
</dbReference>
<feature type="active site" description="Proton donor; for dehydratase activity" evidence="7">
    <location>
        <position position="1085"/>
    </location>
</feature>
<evidence type="ECO:0000259" key="9">
    <source>
        <dbReference type="PROSITE" id="PS52004"/>
    </source>
</evidence>
<feature type="region of interest" description="N-terminal hotdog fold" evidence="7">
    <location>
        <begin position="879"/>
        <end position="1010"/>
    </location>
</feature>
<dbReference type="GeneID" id="86882597"/>
<dbReference type="Pfam" id="PF00698">
    <property type="entry name" value="Acyl_transf_1"/>
    <property type="match status" value="1"/>
</dbReference>
<dbReference type="PANTHER" id="PTHR43775:SF37">
    <property type="entry name" value="SI:DKEY-61P9.11"/>
    <property type="match status" value="1"/>
</dbReference>
<dbReference type="Gene3D" id="1.10.1200.10">
    <property type="entry name" value="ACP-like"/>
    <property type="match status" value="1"/>
</dbReference>
<evidence type="ECO:0000256" key="2">
    <source>
        <dbReference type="ARBA" id="ARBA00022553"/>
    </source>
</evidence>
<keyword evidence="2" id="KW-0597">Phosphoprotein</keyword>
<dbReference type="InterPro" id="IPR016035">
    <property type="entry name" value="Acyl_Trfase/lysoPLipase"/>
</dbReference>
<feature type="active site" description="Proton acceptor; for dehydratase activity" evidence="7">
    <location>
        <position position="920"/>
    </location>
</feature>
<proteinExistence type="predicted"/>
<dbReference type="Pfam" id="PF08240">
    <property type="entry name" value="ADH_N"/>
    <property type="match status" value="1"/>
</dbReference>
<dbReference type="InterPro" id="IPR013154">
    <property type="entry name" value="ADH-like_N"/>
</dbReference>
<gene>
    <name evidence="11" type="ORF">CPJ18_25335</name>
</gene>
<dbReference type="InterPro" id="IPR014030">
    <property type="entry name" value="Ketoacyl_synth_N"/>
</dbReference>
<dbReference type="Gene3D" id="3.90.180.10">
    <property type="entry name" value="Medium-chain alcohol dehydrogenases, catalytic domain"/>
    <property type="match status" value="1"/>
</dbReference>
<dbReference type="Gene3D" id="3.30.70.3290">
    <property type="match status" value="1"/>
</dbReference>
<dbReference type="Gene3D" id="3.40.366.10">
    <property type="entry name" value="Malonyl-Coenzyme A Acyl Carrier Protein, domain 2"/>
    <property type="match status" value="1"/>
</dbReference>
<keyword evidence="6" id="KW-0012">Acyltransferase</keyword>
<dbReference type="InterPro" id="IPR016039">
    <property type="entry name" value="Thiolase-like"/>
</dbReference>
<dbReference type="SMART" id="SM00822">
    <property type="entry name" value="PKS_KR"/>
    <property type="match status" value="1"/>
</dbReference>
<dbReference type="Gene3D" id="3.40.47.10">
    <property type="match status" value="1"/>
</dbReference>
<dbReference type="SMART" id="SM00827">
    <property type="entry name" value="PKS_AT"/>
    <property type="match status" value="1"/>
</dbReference>
<accession>A0AAE5VM87</accession>
<dbReference type="PROSITE" id="PS00012">
    <property type="entry name" value="PHOSPHOPANTETHEINE"/>
    <property type="match status" value="1"/>
</dbReference>
<dbReference type="InterPro" id="IPR042104">
    <property type="entry name" value="PKS_dehydratase_sf"/>
</dbReference>
<dbReference type="Pfam" id="PF00550">
    <property type="entry name" value="PP-binding"/>
    <property type="match status" value="1"/>
</dbReference>
<evidence type="ECO:0000256" key="4">
    <source>
        <dbReference type="ARBA" id="ARBA00022857"/>
    </source>
</evidence>
<feature type="domain" description="PKS/mFAS DH" evidence="10">
    <location>
        <begin position="879"/>
        <end position="1170"/>
    </location>
</feature>
<dbReference type="SUPFAM" id="SSF55048">
    <property type="entry name" value="Probable ACP-binding domain of malonyl-CoA ACP transacylase"/>
    <property type="match status" value="1"/>
</dbReference>
<dbReference type="InterPro" id="IPR016036">
    <property type="entry name" value="Malonyl_transacylase_ACP-bd"/>
</dbReference>
<dbReference type="GO" id="GO:0008270">
    <property type="term" value="F:zinc ion binding"/>
    <property type="evidence" value="ECO:0007669"/>
    <property type="project" value="InterPro"/>
</dbReference>
<dbReference type="PROSITE" id="PS01162">
    <property type="entry name" value="QOR_ZETA_CRYSTAL"/>
    <property type="match status" value="1"/>
</dbReference>